<protein>
    <submittedName>
        <fullName evidence="1">Retrovirus-related Pol polyprotein from type-1 retrotransposable element R1</fullName>
    </submittedName>
</protein>
<gene>
    <name evidence="1" type="ORF">FWK35_00029366</name>
</gene>
<evidence type="ECO:0000313" key="2">
    <source>
        <dbReference type="Proteomes" id="UP000478052"/>
    </source>
</evidence>
<dbReference type="Proteomes" id="UP000478052">
    <property type="component" value="Unassembled WGS sequence"/>
</dbReference>
<accession>A0A6G0XFS4</accession>
<name>A0A6G0XFS4_APHCR</name>
<proteinExistence type="predicted"/>
<sequence>MTKLFTNQQRQLKCCWQCSGESDTVEHTLFECPHWDGFREALSARIGHQPSAGDVPDIICGPALELLPADDHGKDAILGKAEERFRLFYGMVENILSVKEEEERVLKILNDHSHDSEAALIEANKEITNMKQRAKDTLEPIDMYNRIIDVQIIDTNLLYIGARPFSTKNVPFPFQPILFSTEFKKD</sequence>
<reference evidence="1 2" key="1">
    <citation type="submission" date="2019-08" db="EMBL/GenBank/DDBJ databases">
        <title>Whole genome of Aphis craccivora.</title>
        <authorList>
            <person name="Voronova N.V."/>
            <person name="Shulinski R.S."/>
            <person name="Bandarenka Y.V."/>
            <person name="Zhorov D.G."/>
            <person name="Warner D."/>
        </authorList>
    </citation>
    <scope>NUCLEOTIDE SEQUENCE [LARGE SCALE GENOMIC DNA]</scope>
    <source>
        <strain evidence="1">180601</strain>
        <tissue evidence="1">Whole Body</tissue>
    </source>
</reference>
<keyword evidence="2" id="KW-1185">Reference proteome</keyword>
<dbReference type="EMBL" id="VUJU01007876">
    <property type="protein sequence ID" value="KAF0739133.1"/>
    <property type="molecule type" value="Genomic_DNA"/>
</dbReference>
<dbReference type="AlphaFoldDB" id="A0A6G0XFS4"/>
<dbReference type="OrthoDB" id="8058917at2759"/>
<comment type="caution">
    <text evidence="1">The sequence shown here is derived from an EMBL/GenBank/DDBJ whole genome shotgun (WGS) entry which is preliminary data.</text>
</comment>
<organism evidence="1 2">
    <name type="scientific">Aphis craccivora</name>
    <name type="common">Cowpea aphid</name>
    <dbReference type="NCBI Taxonomy" id="307492"/>
    <lineage>
        <taxon>Eukaryota</taxon>
        <taxon>Metazoa</taxon>
        <taxon>Ecdysozoa</taxon>
        <taxon>Arthropoda</taxon>
        <taxon>Hexapoda</taxon>
        <taxon>Insecta</taxon>
        <taxon>Pterygota</taxon>
        <taxon>Neoptera</taxon>
        <taxon>Paraneoptera</taxon>
        <taxon>Hemiptera</taxon>
        <taxon>Sternorrhyncha</taxon>
        <taxon>Aphidomorpha</taxon>
        <taxon>Aphidoidea</taxon>
        <taxon>Aphididae</taxon>
        <taxon>Aphidini</taxon>
        <taxon>Aphis</taxon>
        <taxon>Aphis</taxon>
    </lineage>
</organism>
<evidence type="ECO:0000313" key="1">
    <source>
        <dbReference type="EMBL" id="KAF0739133.1"/>
    </source>
</evidence>